<name>A0A1S9RTA5_PENBI</name>
<dbReference type="GO" id="GO:0005886">
    <property type="term" value="C:plasma membrane"/>
    <property type="evidence" value="ECO:0007669"/>
    <property type="project" value="UniProtKB-SubCell"/>
</dbReference>
<dbReference type="AlphaFoldDB" id="A0A1S9RTA5"/>
<feature type="transmembrane region" description="Helical" evidence="11">
    <location>
        <begin position="787"/>
        <end position="811"/>
    </location>
</feature>
<evidence type="ECO:0000256" key="2">
    <source>
        <dbReference type="ARBA" id="ARBA00004651"/>
    </source>
</evidence>
<feature type="domain" description="Chitin synthase N-terminal" evidence="12">
    <location>
        <begin position="355"/>
        <end position="427"/>
    </location>
</feature>
<dbReference type="GO" id="GO:0004100">
    <property type="term" value="F:chitin synthase activity"/>
    <property type="evidence" value="ECO:0007669"/>
    <property type="project" value="UniProtKB-EC"/>
</dbReference>
<evidence type="ECO:0000256" key="4">
    <source>
        <dbReference type="ARBA" id="ARBA00022475"/>
    </source>
</evidence>
<feature type="transmembrane region" description="Helical" evidence="11">
    <location>
        <begin position="945"/>
        <end position="965"/>
    </location>
</feature>
<dbReference type="InterPro" id="IPR013616">
    <property type="entry name" value="Chitin_synth_N"/>
</dbReference>
<sequence>MTSIILQHTLQSQPITSHDRFQPLSGIILIEISKFAISAICVMHSDAGPSLWEGFSGTLLNASNDTTVSAVLFTVATVLQSMGAYYLDLVPYLVLSQLKTLVTPVFARIILNQRYPLKNWIFIALMSLGIVLAQLGSGSDKTSAKSLKVQSMMRGAIVMLLAGVCVAIGSLCIERTMKRSGLLFLCNAQLAAYSSSFALVYFCWLTKFSFGDVFRGFNIFVWIYLVLQVSGGFLVARCVQMTSTVTKNYAQGLGFALAVVVPRLVTHQQISLELLVGVGLVLASVLGSSSFNQRKPAMNEMEPKDKMRTSTPTAIDPHRFNDYFNSQHRRESSYNSNGSFDPRRSLVPGIRRYPTRKIKLVQGYVLSADYPVPSAIQNAVQKQYRESPELSEEFSQLRYTAATCDPDEFVMRNGYNLRPAMSNRHTELMIAITCRSENKVLTARTLHGVMQNIRDINNLRKSEFWNQGGPAWQKIVVCLVFDGIDFCDKNTLDVLATIGIYQDGVMKRSVDGRETVAHIFEYTTQLSVTPNQELVRPHGNESTNIPPVQMILCLKQESSNKINSHRWIFNAFSRMLNPEVVVLLDAGTKPCKESLLGLWQAFYNDKNLGGACGEVHPVQSKKSILNPFLAAQTFDLKQSNLLEKPLESIFGHVSLGAFSAYRYRAIMGRPLEQYFNGDLTLSKKLGKKGFDGMPIFKKNMFLADDRILSFELVAKAGFKWHLTFVKGSKGEVEVQSDFAEFITKRKQWLNGSLAANLYAFIHFGRLYQSGHNLLFLAFLHLQMIYNFAKFVMSWFSLASYFIITSVVMGLVGTPNDANNQRAWPFGNEASPIVNNFLKYGYVLLLCLQFILSLGNRPKGSRLAYIISFTYFPIIQVYTTILAFYLVSQATRKLVVTSVLYEDAMQSAVWNNLASSMVLITLVATYGAHLVASVLYIDPLHVITSAWAYFAGTTCSSNMIMVYAFCNWHDVSIGTKVVEKTPSLPEVQTKRDEKSKFIEELDRPQIDIDTLFQETVKRALASFDPPTESNGKDVDDLYKAFRTYLILLWVFSNLAMTLCIMSTGINRFCLSVSLIYSNYCPPLLTSTLDSAQYTYLELPFGRGLGNSRDFTVSLRRVAVVFGQGVRYVLRVTEITFL</sequence>
<feature type="transmembrane region" description="Helical" evidence="11">
    <location>
        <begin position="832"/>
        <end position="851"/>
    </location>
</feature>
<keyword evidence="6" id="KW-0808">Transferase</keyword>
<keyword evidence="5" id="KW-0328">Glycosyltransferase</keyword>
<dbReference type="GO" id="GO:0006031">
    <property type="term" value="P:chitin biosynthetic process"/>
    <property type="evidence" value="ECO:0007669"/>
    <property type="project" value="TreeGrafter"/>
</dbReference>
<dbReference type="InterPro" id="IPR007271">
    <property type="entry name" value="Nuc_sug_transpt"/>
</dbReference>
<accession>A0A1S9RTA5</accession>
<protein>
    <recommendedName>
        <fullName evidence="3">chitin synthase</fullName>
        <ecNumber evidence="3">2.4.1.16</ecNumber>
    </recommendedName>
</protein>
<dbReference type="GO" id="GO:0030428">
    <property type="term" value="C:cell septum"/>
    <property type="evidence" value="ECO:0007669"/>
    <property type="project" value="TreeGrafter"/>
</dbReference>
<keyword evidence="4" id="KW-1003">Cell membrane</keyword>
<feature type="transmembrane region" description="Helical" evidence="11">
    <location>
        <begin position="863"/>
        <end position="886"/>
    </location>
</feature>
<dbReference type="EC" id="2.4.1.16" evidence="3"/>
<keyword evidence="7 11" id="KW-0812">Transmembrane</keyword>
<dbReference type="SUPFAM" id="SSF103481">
    <property type="entry name" value="Multidrug resistance efflux transporter EmrE"/>
    <property type="match status" value="1"/>
</dbReference>
<feature type="transmembrane region" description="Helical" evidence="11">
    <location>
        <begin position="216"/>
        <end position="236"/>
    </location>
</feature>
<keyword evidence="10 11" id="KW-0472">Membrane</keyword>
<evidence type="ECO:0000256" key="1">
    <source>
        <dbReference type="ARBA" id="ARBA00004477"/>
    </source>
</evidence>
<feature type="transmembrane region" description="Helical" evidence="11">
    <location>
        <begin position="248"/>
        <end position="265"/>
    </location>
</feature>
<evidence type="ECO:0000256" key="6">
    <source>
        <dbReference type="ARBA" id="ARBA00022679"/>
    </source>
</evidence>
<feature type="transmembrane region" description="Helical" evidence="11">
    <location>
        <begin position="1043"/>
        <end position="1064"/>
    </location>
</feature>
<feature type="transmembrane region" description="Helical" evidence="11">
    <location>
        <begin position="119"/>
        <end position="136"/>
    </location>
</feature>
<evidence type="ECO:0000259" key="12">
    <source>
        <dbReference type="Pfam" id="PF08407"/>
    </source>
</evidence>
<dbReference type="GO" id="GO:0015165">
    <property type="term" value="F:pyrimidine nucleotide-sugar transmembrane transporter activity"/>
    <property type="evidence" value="ECO:0007669"/>
    <property type="project" value="InterPro"/>
</dbReference>
<dbReference type="Pfam" id="PF01644">
    <property type="entry name" value="Chitin_synth_1"/>
    <property type="match status" value="1"/>
</dbReference>
<feature type="transmembrane region" description="Helical" evidence="11">
    <location>
        <begin position="182"/>
        <end position="204"/>
    </location>
</feature>
<dbReference type="PANTHER" id="PTHR22914:SF39">
    <property type="entry name" value="CHITIN SYNTHASE"/>
    <property type="match status" value="1"/>
</dbReference>
<evidence type="ECO:0000256" key="9">
    <source>
        <dbReference type="ARBA" id="ARBA00022989"/>
    </source>
</evidence>
<evidence type="ECO:0000256" key="10">
    <source>
        <dbReference type="ARBA" id="ARBA00023136"/>
    </source>
</evidence>
<evidence type="ECO:0000313" key="13">
    <source>
        <dbReference type="EMBL" id="OOQ88769.1"/>
    </source>
</evidence>
<evidence type="ECO:0000256" key="7">
    <source>
        <dbReference type="ARBA" id="ARBA00022692"/>
    </source>
</evidence>
<dbReference type="Pfam" id="PF08407">
    <property type="entry name" value="Chitin_synth_1N"/>
    <property type="match status" value="1"/>
</dbReference>
<evidence type="ECO:0000256" key="5">
    <source>
        <dbReference type="ARBA" id="ARBA00022676"/>
    </source>
</evidence>
<evidence type="ECO:0000256" key="8">
    <source>
        <dbReference type="ARBA" id="ARBA00022824"/>
    </source>
</evidence>
<evidence type="ECO:0000256" key="11">
    <source>
        <dbReference type="SAM" id="Phobius"/>
    </source>
</evidence>
<reference evidence="14" key="1">
    <citation type="submission" date="2015-09" db="EMBL/GenBank/DDBJ databases">
        <authorList>
            <person name="Fill T.P."/>
            <person name="Baretta J.F."/>
            <person name="de Almeida L.G."/>
            <person name="Rocha M."/>
            <person name="de Souza D.H."/>
            <person name="Malavazi I."/>
            <person name="Cerdeira L.T."/>
            <person name="Hong H."/>
            <person name="Samborskyy M."/>
            <person name="de Vasconcelos A.T."/>
            <person name="Leadlay P."/>
            <person name="Rodrigues-Filho E."/>
        </authorList>
    </citation>
    <scope>NUCLEOTIDE SEQUENCE [LARGE SCALE GENOMIC DNA]</scope>
    <source>
        <strain evidence="14">LaBioMMi 136</strain>
    </source>
</reference>
<feature type="transmembrane region" description="Helical" evidence="11">
    <location>
        <begin position="748"/>
        <end position="767"/>
    </location>
</feature>
<dbReference type="PANTHER" id="PTHR22914">
    <property type="entry name" value="CHITIN SYNTHASE"/>
    <property type="match status" value="1"/>
</dbReference>
<feature type="transmembrane region" description="Helical" evidence="11">
    <location>
        <begin position="156"/>
        <end position="173"/>
    </location>
</feature>
<dbReference type="SUPFAM" id="SSF53448">
    <property type="entry name" value="Nucleotide-diphospho-sugar transferases"/>
    <property type="match status" value="1"/>
</dbReference>
<feature type="transmembrane region" description="Helical" evidence="11">
    <location>
        <begin position="271"/>
        <end position="291"/>
    </location>
</feature>
<comment type="subcellular location">
    <subcellularLocation>
        <location evidence="2">Cell membrane</location>
        <topology evidence="2">Multi-pass membrane protein</topology>
    </subcellularLocation>
    <subcellularLocation>
        <location evidence="1">Endoplasmic reticulum membrane</location>
        <topology evidence="1">Multi-pass membrane protein</topology>
    </subcellularLocation>
</comment>
<feature type="transmembrane region" description="Helical" evidence="11">
    <location>
        <begin position="907"/>
        <end position="925"/>
    </location>
</feature>
<evidence type="ECO:0000256" key="3">
    <source>
        <dbReference type="ARBA" id="ARBA00012543"/>
    </source>
</evidence>
<proteinExistence type="predicted"/>
<dbReference type="InterPro" id="IPR037185">
    <property type="entry name" value="EmrE-like"/>
</dbReference>
<dbReference type="InterPro" id="IPR029044">
    <property type="entry name" value="Nucleotide-diphossugar_trans"/>
</dbReference>
<keyword evidence="9 11" id="KW-1133">Transmembrane helix</keyword>
<evidence type="ECO:0000313" key="14">
    <source>
        <dbReference type="Proteomes" id="UP000190744"/>
    </source>
</evidence>
<keyword evidence="8" id="KW-0256">Endoplasmic reticulum</keyword>
<dbReference type="EMBL" id="LJBN01000117">
    <property type="protein sequence ID" value="OOQ88769.1"/>
    <property type="molecule type" value="Genomic_DNA"/>
</dbReference>
<dbReference type="InterPro" id="IPR004835">
    <property type="entry name" value="Chitin_synth"/>
</dbReference>
<dbReference type="Proteomes" id="UP000190744">
    <property type="component" value="Unassembled WGS sequence"/>
</dbReference>
<organism evidence="13 14">
    <name type="scientific">Penicillium brasilianum</name>
    <dbReference type="NCBI Taxonomy" id="104259"/>
    <lineage>
        <taxon>Eukaryota</taxon>
        <taxon>Fungi</taxon>
        <taxon>Dikarya</taxon>
        <taxon>Ascomycota</taxon>
        <taxon>Pezizomycotina</taxon>
        <taxon>Eurotiomycetes</taxon>
        <taxon>Eurotiomycetidae</taxon>
        <taxon>Eurotiales</taxon>
        <taxon>Aspergillaceae</taxon>
        <taxon>Penicillium</taxon>
    </lineage>
</organism>
<dbReference type="Pfam" id="PF04142">
    <property type="entry name" value="Nuc_sug_transp"/>
    <property type="match status" value="1"/>
</dbReference>
<dbReference type="GO" id="GO:0000139">
    <property type="term" value="C:Golgi membrane"/>
    <property type="evidence" value="ECO:0007669"/>
    <property type="project" value="InterPro"/>
</dbReference>
<comment type="caution">
    <text evidence="13">The sequence shown here is derived from an EMBL/GenBank/DDBJ whole genome shotgun (WGS) entry which is preliminary data.</text>
</comment>
<gene>
    <name evidence="13" type="primary">chsC</name>
    <name evidence="13" type="ORF">PEBR_11370</name>
</gene>